<proteinExistence type="predicted"/>
<evidence type="ECO:0000313" key="1">
    <source>
        <dbReference type="EMBL" id="GBF56454.1"/>
    </source>
</evidence>
<keyword evidence="2" id="KW-1185">Reference proteome</keyword>
<dbReference type="Proteomes" id="UP000245086">
    <property type="component" value="Unassembled WGS sequence"/>
</dbReference>
<reference evidence="1 2" key="1">
    <citation type="journal article" date="2018" name="Genome Announc.">
        <title>Draft Genome Sequence of "Candidatus Phycosocius bacilliformis," an Alphaproteobacterial Ectosymbiont of the Hydrocarbon-Producing Green Alga Botryococcus braunii.</title>
        <authorList>
            <person name="Tanabe Y."/>
            <person name="Yamaguchi H."/>
            <person name="Watanabe M.M."/>
        </authorList>
    </citation>
    <scope>NUCLEOTIDE SEQUENCE [LARGE SCALE GENOMIC DNA]</scope>
    <source>
        <strain evidence="1 2">BOTRYCO-2</strain>
    </source>
</reference>
<dbReference type="RefSeq" id="WP_108983345.1">
    <property type="nucleotide sequence ID" value="NZ_BFBR01000001.1"/>
</dbReference>
<accession>A0A2P2E5X7</accession>
<comment type="caution">
    <text evidence="1">The sequence shown here is derived from an EMBL/GenBank/DDBJ whole genome shotgun (WGS) entry which is preliminary data.</text>
</comment>
<dbReference type="AlphaFoldDB" id="A0A2P2E5X7"/>
<gene>
    <name evidence="1" type="ORF">PbB2_00110</name>
</gene>
<dbReference type="EMBL" id="BFBR01000001">
    <property type="protein sequence ID" value="GBF56454.1"/>
    <property type="molecule type" value="Genomic_DNA"/>
</dbReference>
<evidence type="ECO:0000313" key="2">
    <source>
        <dbReference type="Proteomes" id="UP000245086"/>
    </source>
</evidence>
<sequence>MTNINITISSRFVSDRDYAAHAQAGYDLFESYTESEKTEVASYLDLVNSEDFNGDSHPLVRAIERAVFESITADWLIKPDGYNSPQIAIEAA</sequence>
<protein>
    <submittedName>
        <fullName evidence="1">Uncharacterized protein</fullName>
    </submittedName>
</protein>
<name>A0A2P2E5X7_9PROT</name>
<organism evidence="1 2">
    <name type="scientific">Candidatus Phycosocius bacilliformis</name>
    <dbReference type="NCBI Taxonomy" id="1445552"/>
    <lineage>
        <taxon>Bacteria</taxon>
        <taxon>Pseudomonadati</taxon>
        <taxon>Pseudomonadota</taxon>
        <taxon>Alphaproteobacteria</taxon>
        <taxon>Caulobacterales</taxon>
        <taxon>Caulobacterales incertae sedis</taxon>
        <taxon>Candidatus Phycosocius</taxon>
    </lineage>
</organism>